<name>A0A4R6KP24_9ACTN</name>
<dbReference type="Proteomes" id="UP000295388">
    <property type="component" value="Unassembled WGS sequence"/>
</dbReference>
<evidence type="ECO:0000313" key="1">
    <source>
        <dbReference type="EMBL" id="TDO54405.1"/>
    </source>
</evidence>
<dbReference type="EMBL" id="SNWQ01000001">
    <property type="protein sequence ID" value="TDO54405.1"/>
    <property type="molecule type" value="Genomic_DNA"/>
</dbReference>
<dbReference type="PANTHER" id="PTHR43649">
    <property type="entry name" value="ARABINOSE-BINDING PROTEIN-RELATED"/>
    <property type="match status" value="1"/>
</dbReference>
<evidence type="ECO:0000313" key="2">
    <source>
        <dbReference type="Proteomes" id="UP000295388"/>
    </source>
</evidence>
<dbReference type="Gene3D" id="3.40.190.10">
    <property type="entry name" value="Periplasmic binding protein-like II"/>
    <property type="match status" value="2"/>
</dbReference>
<dbReference type="AlphaFoldDB" id="A0A4R6KP24"/>
<dbReference type="OrthoDB" id="8478044at2"/>
<organism evidence="1 2">
    <name type="scientific">Kribbella caucasensis</name>
    <dbReference type="NCBI Taxonomy" id="2512215"/>
    <lineage>
        <taxon>Bacteria</taxon>
        <taxon>Bacillati</taxon>
        <taxon>Actinomycetota</taxon>
        <taxon>Actinomycetes</taxon>
        <taxon>Propionibacteriales</taxon>
        <taxon>Kribbellaceae</taxon>
        <taxon>Kribbella</taxon>
    </lineage>
</organism>
<dbReference type="RefSeq" id="WP_133797999.1">
    <property type="nucleotide sequence ID" value="NZ_SNWQ01000001.1"/>
</dbReference>
<sequence length="434" mass="45867">MAPELISSYTPPSLSRRRLLQLLGGAAAAGTLAACGGDGGSSSAGDTLKVIGVGDQEAGLRKALDDYKSAHSDFDFNLSFAPADQVQTALRTQLAGGNAPDLHVVYPGNGSAMSMAQLAKANLLADLSDQSWTQKIPAGFAGAFKNDGKTYIFSPGSSMLGAIYNKKAFASAGVEPPATWSELLSVCDKLKKKGIVPIALGAQTPWVTQLIDYALVPGTVYAKTPDFDDKMIAGSATFADSGWADAMDKYLELQKKGFFNDNPNGTTYEQATSMVGTGKAAMAVQVSAVLPAFREASSSPDDLGMFPFPATDVAADNWIPGGVVVGIAVSAKGKKTEQAKKFIEYCGQPETVNAWAEAVACVPLYSEGDPKVDPVLQPFLPYLKDNKAVPFMDQRWPNAEVQPTHFAVVQELLGGKTTVQDALKKMDEAYRKTA</sequence>
<protein>
    <submittedName>
        <fullName evidence="1">Raffinose/stachyose/melibiose transport system substrate-binding protein</fullName>
    </submittedName>
</protein>
<dbReference type="InterPro" id="IPR006059">
    <property type="entry name" value="SBP"/>
</dbReference>
<proteinExistence type="predicted"/>
<dbReference type="PROSITE" id="PS51318">
    <property type="entry name" value="TAT"/>
    <property type="match status" value="1"/>
</dbReference>
<comment type="caution">
    <text evidence="1">The sequence shown here is derived from an EMBL/GenBank/DDBJ whole genome shotgun (WGS) entry which is preliminary data.</text>
</comment>
<dbReference type="InterPro" id="IPR050490">
    <property type="entry name" value="Bact_solute-bd_prot1"/>
</dbReference>
<accession>A0A4R6KP24</accession>
<gene>
    <name evidence="1" type="ORF">EV643_101194</name>
</gene>
<keyword evidence="2" id="KW-1185">Reference proteome</keyword>
<dbReference type="Pfam" id="PF01547">
    <property type="entry name" value="SBP_bac_1"/>
    <property type="match status" value="1"/>
</dbReference>
<dbReference type="SUPFAM" id="SSF53850">
    <property type="entry name" value="Periplasmic binding protein-like II"/>
    <property type="match status" value="1"/>
</dbReference>
<dbReference type="PANTHER" id="PTHR43649:SF30">
    <property type="entry name" value="ABC TRANSPORTER SUBSTRATE-BINDING PROTEIN"/>
    <property type="match status" value="1"/>
</dbReference>
<dbReference type="InterPro" id="IPR006311">
    <property type="entry name" value="TAT_signal"/>
</dbReference>
<reference evidence="1 2" key="1">
    <citation type="submission" date="2019-03" db="EMBL/GenBank/DDBJ databases">
        <title>Genomic Encyclopedia of Type Strains, Phase III (KMG-III): the genomes of soil and plant-associated and newly described type strains.</title>
        <authorList>
            <person name="Whitman W."/>
        </authorList>
    </citation>
    <scope>NUCLEOTIDE SEQUENCE [LARGE SCALE GENOMIC DNA]</scope>
    <source>
        <strain evidence="1 2">VKM Ac-2527</strain>
    </source>
</reference>